<evidence type="ECO:0000313" key="3">
    <source>
        <dbReference type="Proteomes" id="UP000029121"/>
    </source>
</evidence>
<reference evidence="3" key="1">
    <citation type="journal article" date="2013" name="Nat. Genet.">
        <title>The Capsella rubella genome and the genomic consequences of rapid mating system evolution.</title>
        <authorList>
            <person name="Slotte T."/>
            <person name="Hazzouri K.M."/>
            <person name="Agren J.A."/>
            <person name="Koenig D."/>
            <person name="Maumus F."/>
            <person name="Guo Y.L."/>
            <person name="Steige K."/>
            <person name="Platts A.E."/>
            <person name="Escobar J.S."/>
            <person name="Newman L.K."/>
            <person name="Wang W."/>
            <person name="Mandakova T."/>
            <person name="Vello E."/>
            <person name="Smith L.M."/>
            <person name="Henz S.R."/>
            <person name="Steffen J."/>
            <person name="Takuno S."/>
            <person name="Brandvain Y."/>
            <person name="Coop G."/>
            <person name="Andolfatto P."/>
            <person name="Hu T.T."/>
            <person name="Blanchette M."/>
            <person name="Clark R.M."/>
            <person name="Quesneville H."/>
            <person name="Nordborg M."/>
            <person name="Gaut B.S."/>
            <person name="Lysak M.A."/>
            <person name="Jenkins J."/>
            <person name="Grimwood J."/>
            <person name="Chapman J."/>
            <person name="Prochnik S."/>
            <person name="Shu S."/>
            <person name="Rokhsar D."/>
            <person name="Schmutz J."/>
            <person name="Weigel D."/>
            <person name="Wright S.I."/>
        </authorList>
    </citation>
    <scope>NUCLEOTIDE SEQUENCE [LARGE SCALE GENOMIC DNA]</scope>
    <source>
        <strain evidence="3">cv. Monte Gargano</strain>
    </source>
</reference>
<accession>R0IHK5</accession>
<keyword evidence="1" id="KW-0472">Membrane</keyword>
<name>R0IHK5_9BRAS</name>
<gene>
    <name evidence="2" type="ORF">CARUB_v10010711mg</name>
</gene>
<protein>
    <submittedName>
        <fullName evidence="2">Uncharacterized protein</fullName>
    </submittedName>
</protein>
<keyword evidence="1" id="KW-1133">Transmembrane helix</keyword>
<feature type="transmembrane region" description="Helical" evidence="1">
    <location>
        <begin position="48"/>
        <end position="70"/>
    </location>
</feature>
<evidence type="ECO:0000313" key="2">
    <source>
        <dbReference type="EMBL" id="EOA36348.1"/>
    </source>
</evidence>
<dbReference type="Proteomes" id="UP000029121">
    <property type="component" value="Unassembled WGS sequence"/>
</dbReference>
<keyword evidence="3" id="KW-1185">Reference proteome</keyword>
<keyword evidence="1" id="KW-0812">Transmembrane</keyword>
<dbReference type="EMBL" id="KB870805">
    <property type="protein sequence ID" value="EOA36348.1"/>
    <property type="molecule type" value="Genomic_DNA"/>
</dbReference>
<proteinExistence type="predicted"/>
<dbReference type="AlphaFoldDB" id="R0IHK5"/>
<organism evidence="2 3">
    <name type="scientific">Capsella rubella</name>
    <dbReference type="NCBI Taxonomy" id="81985"/>
    <lineage>
        <taxon>Eukaryota</taxon>
        <taxon>Viridiplantae</taxon>
        <taxon>Streptophyta</taxon>
        <taxon>Embryophyta</taxon>
        <taxon>Tracheophyta</taxon>
        <taxon>Spermatophyta</taxon>
        <taxon>Magnoliopsida</taxon>
        <taxon>eudicotyledons</taxon>
        <taxon>Gunneridae</taxon>
        <taxon>Pentapetalae</taxon>
        <taxon>rosids</taxon>
        <taxon>malvids</taxon>
        <taxon>Brassicales</taxon>
        <taxon>Brassicaceae</taxon>
        <taxon>Camelineae</taxon>
        <taxon>Capsella</taxon>
    </lineage>
</organism>
<sequence>MNTHFLINSKSIALKNNQRTVINSLASGTAPTTKSARLFQKITQVCKFFSTIISIIFFFLFFANVIIVIIQTRYAMGKDGSGCRGLQVVRSQSGCHFCHLLRYFVT</sequence>
<evidence type="ECO:0000256" key="1">
    <source>
        <dbReference type="SAM" id="Phobius"/>
    </source>
</evidence>